<evidence type="ECO:0000313" key="3">
    <source>
        <dbReference type="Proteomes" id="UP000290244"/>
    </source>
</evidence>
<dbReference type="RefSeq" id="WP_130599208.1">
    <property type="nucleotide sequence ID" value="NZ_CP034759.1"/>
</dbReference>
<dbReference type="Proteomes" id="UP000290244">
    <property type="component" value="Chromosome"/>
</dbReference>
<evidence type="ECO:0000313" key="2">
    <source>
        <dbReference type="EMBL" id="QBG34725.1"/>
    </source>
</evidence>
<name>A0A4P6P5V2_9GAMM</name>
<keyword evidence="1" id="KW-1133">Transmembrane helix</keyword>
<keyword evidence="3" id="KW-1185">Reference proteome</keyword>
<dbReference type="AlphaFoldDB" id="A0A4P6P5V2"/>
<proteinExistence type="predicted"/>
<feature type="transmembrane region" description="Helical" evidence="1">
    <location>
        <begin position="30"/>
        <end position="47"/>
    </location>
</feature>
<dbReference type="EMBL" id="CP034759">
    <property type="protein sequence ID" value="QBG34725.1"/>
    <property type="molecule type" value="Genomic_DNA"/>
</dbReference>
<protein>
    <submittedName>
        <fullName evidence="2">Uncharacterized protein</fullName>
    </submittedName>
</protein>
<keyword evidence="1" id="KW-0472">Membrane</keyword>
<sequence length="81" mass="9314">MATLIGVFIYYMTNKNQRVLSSPLSKQYRPISYIALVLALIAWQQVLTPASAIFMWLMTLMLFFILTPLFTLLSTKNISHD</sequence>
<dbReference type="KEGG" id="lsd:EMK97_02710"/>
<evidence type="ECO:0000256" key="1">
    <source>
        <dbReference type="SAM" id="Phobius"/>
    </source>
</evidence>
<reference evidence="2 3" key="1">
    <citation type="submission" date="2018-12" db="EMBL/GenBank/DDBJ databases">
        <title>Complete genome of Litorilituus sediminis.</title>
        <authorList>
            <person name="Liu A."/>
            <person name="Rong J."/>
        </authorList>
    </citation>
    <scope>NUCLEOTIDE SEQUENCE [LARGE SCALE GENOMIC DNA]</scope>
    <source>
        <strain evidence="2 3">JCM 17549</strain>
    </source>
</reference>
<keyword evidence="1" id="KW-0812">Transmembrane</keyword>
<gene>
    <name evidence="2" type="ORF">EMK97_02710</name>
</gene>
<accession>A0A4P6P5V2</accession>
<feature type="transmembrane region" description="Helical" evidence="1">
    <location>
        <begin position="53"/>
        <end position="73"/>
    </location>
</feature>
<organism evidence="2 3">
    <name type="scientific">Litorilituus sediminis</name>
    <dbReference type="NCBI Taxonomy" id="718192"/>
    <lineage>
        <taxon>Bacteria</taxon>
        <taxon>Pseudomonadati</taxon>
        <taxon>Pseudomonadota</taxon>
        <taxon>Gammaproteobacteria</taxon>
        <taxon>Alteromonadales</taxon>
        <taxon>Colwelliaceae</taxon>
        <taxon>Litorilituus</taxon>
    </lineage>
</organism>